<keyword evidence="3" id="KW-1185">Reference proteome</keyword>
<dbReference type="InterPro" id="IPR004360">
    <property type="entry name" value="Glyas_Fos-R_dOase_dom"/>
</dbReference>
<feature type="domain" description="VOC" evidence="1">
    <location>
        <begin position="5"/>
        <end position="121"/>
    </location>
</feature>
<proteinExistence type="predicted"/>
<comment type="caution">
    <text evidence="2">The sequence shown here is derived from an EMBL/GenBank/DDBJ whole genome shotgun (WGS) entry which is preliminary data.</text>
</comment>
<accession>A0A370H782</accession>
<organism evidence="2 3">
    <name type="scientific">Nocardia mexicana</name>
    <dbReference type="NCBI Taxonomy" id="279262"/>
    <lineage>
        <taxon>Bacteria</taxon>
        <taxon>Bacillati</taxon>
        <taxon>Actinomycetota</taxon>
        <taxon>Actinomycetes</taxon>
        <taxon>Mycobacteriales</taxon>
        <taxon>Nocardiaceae</taxon>
        <taxon>Nocardia</taxon>
    </lineage>
</organism>
<dbReference type="GO" id="GO:0016829">
    <property type="term" value="F:lyase activity"/>
    <property type="evidence" value="ECO:0007669"/>
    <property type="project" value="UniProtKB-KW"/>
</dbReference>
<dbReference type="SUPFAM" id="SSF54593">
    <property type="entry name" value="Glyoxalase/Bleomycin resistance protein/Dihydroxybiphenyl dioxygenase"/>
    <property type="match status" value="1"/>
</dbReference>
<reference evidence="2 3" key="1">
    <citation type="submission" date="2018-07" db="EMBL/GenBank/DDBJ databases">
        <title>Genomic Encyclopedia of Type Strains, Phase IV (KMG-IV): sequencing the most valuable type-strain genomes for metagenomic binning, comparative biology and taxonomic classification.</title>
        <authorList>
            <person name="Goeker M."/>
        </authorList>
    </citation>
    <scope>NUCLEOTIDE SEQUENCE [LARGE SCALE GENOMIC DNA]</scope>
    <source>
        <strain evidence="2 3">DSM 44952</strain>
    </source>
</reference>
<sequence>MKVSGPDFIGLQVRDVAAAASFYEDRLGLRRAPVSPPGAVVFDTSPIPFAVRGPLPGVDLDTTPRPGLGVALWLKVDDAPALRDALAAAGTPIVTEMADSPFGQHFAFADPEGYVITVHEGD</sequence>
<dbReference type="EMBL" id="QQAZ01000004">
    <property type="protein sequence ID" value="RDI51805.1"/>
    <property type="molecule type" value="Genomic_DNA"/>
</dbReference>
<evidence type="ECO:0000313" key="3">
    <source>
        <dbReference type="Proteomes" id="UP000255355"/>
    </source>
</evidence>
<dbReference type="OrthoDB" id="9792323at2"/>
<dbReference type="InterPro" id="IPR029068">
    <property type="entry name" value="Glyas_Bleomycin-R_OHBP_Dase"/>
</dbReference>
<dbReference type="Gene3D" id="3.10.180.10">
    <property type="entry name" value="2,3-Dihydroxybiphenyl 1,2-Dioxygenase, domain 1"/>
    <property type="match status" value="1"/>
</dbReference>
<dbReference type="STRING" id="1210089.GCA_001613165_01325"/>
<dbReference type="Proteomes" id="UP000255355">
    <property type="component" value="Unassembled WGS sequence"/>
</dbReference>
<gene>
    <name evidence="2" type="ORF">DFR68_104289</name>
</gene>
<protein>
    <submittedName>
        <fullName evidence="2">Putative enzyme related to lactoylglutathione lyase</fullName>
    </submittedName>
</protein>
<name>A0A370H782_9NOCA</name>
<dbReference type="InterPro" id="IPR037523">
    <property type="entry name" value="VOC_core"/>
</dbReference>
<evidence type="ECO:0000259" key="1">
    <source>
        <dbReference type="PROSITE" id="PS51819"/>
    </source>
</evidence>
<evidence type="ECO:0000313" key="2">
    <source>
        <dbReference type="EMBL" id="RDI51805.1"/>
    </source>
</evidence>
<keyword evidence="2" id="KW-0456">Lyase</keyword>
<dbReference type="Pfam" id="PF00903">
    <property type="entry name" value="Glyoxalase"/>
    <property type="match status" value="1"/>
</dbReference>
<dbReference type="PROSITE" id="PS51819">
    <property type="entry name" value="VOC"/>
    <property type="match status" value="1"/>
</dbReference>
<dbReference type="RefSeq" id="WP_068015008.1">
    <property type="nucleotide sequence ID" value="NZ_QQAZ01000004.1"/>
</dbReference>
<dbReference type="AlphaFoldDB" id="A0A370H782"/>